<sequence length="264" mass="28527">MHSGSRDEPAVFDRNHVLFGPLRESVLDLDQVHRYGAATFADPDAISLYGMTPGEWYQRGIRLLGRTVVECTRDSLSELIAADVAEVAGTAPEPTTLVLDPFAGSANTLYWMHRALPDALAVGVELDPVIWRHTRHNLDLVGRPIDVRNGSYADALDDLDVPTDGVVVLFVGPPWGHAFDPATGLDLGRTTPPVGEIVDHLEAGLAGRPLLVAVQAFERVEPASLEAVRSLFDWSELRAYSLNPPGKNPATLVGTRGWVPSGLS</sequence>
<name>A0A930YES7_9ACTN</name>
<evidence type="ECO:0000313" key="2">
    <source>
        <dbReference type="Proteomes" id="UP000640489"/>
    </source>
</evidence>
<keyword evidence="1" id="KW-0808">Transferase</keyword>
<protein>
    <submittedName>
        <fullName evidence="1">Class I SAM-dependent methyltransferase</fullName>
    </submittedName>
</protein>
<organism evidence="1 2">
    <name type="scientific">Nocardioides islandensis</name>
    <dbReference type="NCBI Taxonomy" id="433663"/>
    <lineage>
        <taxon>Bacteria</taxon>
        <taxon>Bacillati</taxon>
        <taxon>Actinomycetota</taxon>
        <taxon>Actinomycetes</taxon>
        <taxon>Propionibacteriales</taxon>
        <taxon>Nocardioidaceae</taxon>
        <taxon>Nocardioides</taxon>
    </lineage>
</organism>
<dbReference type="CDD" id="cd02440">
    <property type="entry name" value="AdoMet_MTases"/>
    <property type="match status" value="1"/>
</dbReference>
<dbReference type="RefSeq" id="WP_194708914.1">
    <property type="nucleotide sequence ID" value="NZ_JADKPN010000018.1"/>
</dbReference>
<keyword evidence="2" id="KW-1185">Reference proteome</keyword>
<dbReference type="EMBL" id="JADKPN010000018">
    <property type="protein sequence ID" value="MBF4765731.1"/>
    <property type="molecule type" value="Genomic_DNA"/>
</dbReference>
<dbReference type="GO" id="GO:0032259">
    <property type="term" value="P:methylation"/>
    <property type="evidence" value="ECO:0007669"/>
    <property type="project" value="UniProtKB-KW"/>
</dbReference>
<keyword evidence="1" id="KW-0489">Methyltransferase</keyword>
<dbReference type="Gene3D" id="3.40.50.150">
    <property type="entry name" value="Vaccinia Virus protein VP39"/>
    <property type="match status" value="1"/>
</dbReference>
<accession>A0A930YES7</accession>
<dbReference type="GO" id="GO:0008168">
    <property type="term" value="F:methyltransferase activity"/>
    <property type="evidence" value="ECO:0007669"/>
    <property type="project" value="UniProtKB-KW"/>
</dbReference>
<gene>
    <name evidence="1" type="ORF">ISU07_21580</name>
</gene>
<evidence type="ECO:0000313" key="1">
    <source>
        <dbReference type="EMBL" id="MBF4765731.1"/>
    </source>
</evidence>
<reference evidence="1" key="1">
    <citation type="submission" date="2020-11" db="EMBL/GenBank/DDBJ databases">
        <title>Nocardioides sp. nov., isolated from Soil of Cynanchum wilfordii Hemsley rhizosphere.</title>
        <authorList>
            <person name="Lee J.-S."/>
            <person name="Suh M.K."/>
            <person name="Kim J.-S."/>
        </authorList>
    </citation>
    <scope>NUCLEOTIDE SEQUENCE</scope>
    <source>
        <strain evidence="1">KCTC 19275</strain>
    </source>
</reference>
<dbReference type="AlphaFoldDB" id="A0A930YES7"/>
<dbReference type="InterPro" id="IPR029063">
    <property type="entry name" value="SAM-dependent_MTases_sf"/>
</dbReference>
<comment type="caution">
    <text evidence="1">The sequence shown here is derived from an EMBL/GenBank/DDBJ whole genome shotgun (WGS) entry which is preliminary data.</text>
</comment>
<dbReference type="Proteomes" id="UP000640489">
    <property type="component" value="Unassembled WGS sequence"/>
</dbReference>
<proteinExistence type="predicted"/>
<dbReference type="SUPFAM" id="SSF53335">
    <property type="entry name" value="S-adenosyl-L-methionine-dependent methyltransferases"/>
    <property type="match status" value="1"/>
</dbReference>